<evidence type="ECO:0000313" key="2">
    <source>
        <dbReference type="Proteomes" id="UP000557566"/>
    </source>
</evidence>
<accession>A0A8H4Q097</accession>
<proteinExistence type="predicted"/>
<name>A0A8H4Q097_9HYPO</name>
<keyword evidence="2" id="KW-1185">Reference proteome</keyword>
<evidence type="ECO:0000313" key="1">
    <source>
        <dbReference type="EMBL" id="KAF4513698.1"/>
    </source>
</evidence>
<protein>
    <submittedName>
        <fullName evidence="1">Uncharacterized protein</fullName>
    </submittedName>
</protein>
<dbReference type="OrthoDB" id="10624458at2759"/>
<comment type="caution">
    <text evidence="1">The sequence shown here is derived from an EMBL/GenBank/DDBJ whole genome shotgun (WGS) entry which is preliminary data.</text>
</comment>
<dbReference type="AlphaFoldDB" id="A0A8H4Q097"/>
<sequence>MGHALDGLDFLQRVEQKSPGGRLSATRVSHHHHAVVNILNLVQLQDLGHPGVGDDKMALGREAANGLLQCLKVCRHVLDAREALPLDGRHDLDIRLDELGGDGLPDALHNNFRFNYVFCVANAPIGEASTLETARADQDAFQGAETKVVVCLLRELAGTLVKKGHRLLRELFGLVETLRVEHDFGNELLVRLRHGHAAKELLQVVGQVGAARVARVHGDEDAGVFVHAQLAAHQLNLRLAVLCALLKAELNVLNLLRDGRQDPFLEAVKLVETAPSTNLADSEENAAHGLKVECVVAAKDEGESAELNAQSLDRLRLAGSGRSVWRASEALAQGLREGEEASVGEGGSDETFRNAQILEAVVELGIGHPDL</sequence>
<reference evidence="1 2" key="1">
    <citation type="journal article" date="2020" name="Genome Biol. Evol.">
        <title>A new high-quality draft genome assembly of the Chinese cordyceps Ophiocordyceps sinensis.</title>
        <authorList>
            <person name="Shu R."/>
            <person name="Zhang J."/>
            <person name="Meng Q."/>
            <person name="Zhang H."/>
            <person name="Zhou G."/>
            <person name="Li M."/>
            <person name="Wu P."/>
            <person name="Zhao Y."/>
            <person name="Chen C."/>
            <person name="Qin Q."/>
        </authorList>
    </citation>
    <scope>NUCLEOTIDE SEQUENCE [LARGE SCALE GENOMIC DNA]</scope>
    <source>
        <strain evidence="1 2">IOZ07</strain>
    </source>
</reference>
<dbReference type="EMBL" id="JAAVMX010000001">
    <property type="protein sequence ID" value="KAF4513698.1"/>
    <property type="molecule type" value="Genomic_DNA"/>
</dbReference>
<dbReference type="Proteomes" id="UP000557566">
    <property type="component" value="Unassembled WGS sequence"/>
</dbReference>
<organism evidence="1 2">
    <name type="scientific">Ophiocordyceps sinensis</name>
    <dbReference type="NCBI Taxonomy" id="72228"/>
    <lineage>
        <taxon>Eukaryota</taxon>
        <taxon>Fungi</taxon>
        <taxon>Dikarya</taxon>
        <taxon>Ascomycota</taxon>
        <taxon>Pezizomycotina</taxon>
        <taxon>Sordariomycetes</taxon>
        <taxon>Hypocreomycetidae</taxon>
        <taxon>Hypocreales</taxon>
        <taxon>Ophiocordycipitaceae</taxon>
        <taxon>Ophiocordyceps</taxon>
    </lineage>
</organism>
<gene>
    <name evidence="1" type="ORF">G6O67_000939</name>
</gene>